<keyword evidence="1" id="KW-0378">Hydrolase</keyword>
<reference evidence="1 2" key="1">
    <citation type="submission" date="2019-01" db="EMBL/GenBank/DDBJ databases">
        <authorList>
            <person name="Chen W.-M."/>
        </authorList>
    </citation>
    <scope>NUCLEOTIDE SEQUENCE [LARGE SCALE GENOMIC DNA]</scope>
    <source>
        <strain evidence="1 2">TLA-22</strain>
    </source>
</reference>
<evidence type="ECO:0000313" key="1">
    <source>
        <dbReference type="EMBL" id="RVT43595.1"/>
    </source>
</evidence>
<dbReference type="AlphaFoldDB" id="A0A437JCH2"/>
<dbReference type="Gene3D" id="3.40.630.40">
    <property type="entry name" value="Zn-dependent exopeptidases"/>
    <property type="match status" value="1"/>
</dbReference>
<dbReference type="SUPFAM" id="SSF53187">
    <property type="entry name" value="Zn-dependent exopeptidases"/>
    <property type="match status" value="1"/>
</dbReference>
<accession>A0A437JCH2</accession>
<dbReference type="InterPro" id="IPR007709">
    <property type="entry name" value="N-FG_amidohydro"/>
</dbReference>
<dbReference type="Proteomes" id="UP000282977">
    <property type="component" value="Unassembled WGS sequence"/>
</dbReference>
<name>A0A437JCH2_9SPHN</name>
<dbReference type="RefSeq" id="WP_127689136.1">
    <property type="nucleotide sequence ID" value="NZ_RZUL01000001.1"/>
</dbReference>
<comment type="caution">
    <text evidence="1">The sequence shown here is derived from an EMBL/GenBank/DDBJ whole genome shotgun (WGS) entry which is preliminary data.</text>
</comment>
<dbReference type="OrthoDB" id="9802050at2"/>
<dbReference type="EMBL" id="RZUL01000001">
    <property type="protein sequence ID" value="RVT43595.1"/>
    <property type="molecule type" value="Genomic_DNA"/>
</dbReference>
<dbReference type="GO" id="GO:0016787">
    <property type="term" value="F:hydrolase activity"/>
    <property type="evidence" value="ECO:0007669"/>
    <property type="project" value="UniProtKB-KW"/>
</dbReference>
<sequence length="307" mass="33166">MGATDEQGNGVPALRAPLLRCPAFDLYGADGIDAPPASPVVVSVPHAGRAYPAPLLALSRVPAATLRRLEDRYADLLVHGLIARGHDVLLAHAPRALIDLNRDTREIDPVMLRSLPHGVPLLASAKLRGGLGLVPRRLPGVGDLWRGPIDWADVRQRIAAVHAPYHATLADRLARARAAFGYAILLDVHSMPPLPEIDAQPAARIVLGDRFGRSASHRLIARAHDMFALAGLHVAQNHPYPGNYLLERHGRPERDIHALQVEVDRSLYLDSALDRPGPGLATMQAMLVRLADILADEWPGTIAQAAE</sequence>
<dbReference type="Pfam" id="PF05013">
    <property type="entry name" value="FGase"/>
    <property type="match status" value="1"/>
</dbReference>
<protein>
    <submittedName>
        <fullName evidence="1">N-formylglutamate amidohydrolase</fullName>
    </submittedName>
</protein>
<gene>
    <name evidence="1" type="ORF">ENE74_02970</name>
</gene>
<evidence type="ECO:0000313" key="2">
    <source>
        <dbReference type="Proteomes" id="UP000282977"/>
    </source>
</evidence>
<keyword evidence="2" id="KW-1185">Reference proteome</keyword>
<organism evidence="1 2">
    <name type="scientific">Sphingobium algorifonticola</name>
    <dbReference type="NCBI Taxonomy" id="2008318"/>
    <lineage>
        <taxon>Bacteria</taxon>
        <taxon>Pseudomonadati</taxon>
        <taxon>Pseudomonadota</taxon>
        <taxon>Alphaproteobacteria</taxon>
        <taxon>Sphingomonadales</taxon>
        <taxon>Sphingomonadaceae</taxon>
        <taxon>Sphingobium</taxon>
    </lineage>
</organism>
<proteinExistence type="predicted"/>